<dbReference type="Proteomes" id="UP000051952">
    <property type="component" value="Unassembled WGS sequence"/>
</dbReference>
<keyword evidence="2" id="KW-1185">Reference proteome</keyword>
<sequence length="146" mass="16306">MSNEEGPATDVATTAVVIVNGASAKYADVIVFIPCHAVILIQCKSFYSDESSFVIEEEANKLNKEILALNKFARVPAGAYFRVLETKKKLNEDADLRGFYVLDTSSPTSLAPLFTPICHRSVHTNKEYKVVRSMHAKRLDERVKKQ</sequence>
<accession>A0A0S4JMQ1</accession>
<reference evidence="2" key="1">
    <citation type="submission" date="2015-09" db="EMBL/GenBank/DDBJ databases">
        <authorList>
            <consortium name="Pathogen Informatics"/>
        </authorList>
    </citation>
    <scope>NUCLEOTIDE SEQUENCE [LARGE SCALE GENOMIC DNA]</scope>
    <source>
        <strain evidence="2">Lake Konstanz</strain>
    </source>
</reference>
<gene>
    <name evidence="1" type="ORF">BSAL_32310</name>
</gene>
<proteinExistence type="predicted"/>
<dbReference type="AlphaFoldDB" id="A0A0S4JMQ1"/>
<protein>
    <submittedName>
        <fullName evidence="1">Uncharacterized protein</fullName>
    </submittedName>
</protein>
<evidence type="ECO:0000313" key="2">
    <source>
        <dbReference type="Proteomes" id="UP000051952"/>
    </source>
</evidence>
<name>A0A0S4JMQ1_BODSA</name>
<dbReference type="EMBL" id="CYKH01001930">
    <property type="protein sequence ID" value="CUG91482.1"/>
    <property type="molecule type" value="Genomic_DNA"/>
</dbReference>
<evidence type="ECO:0000313" key="1">
    <source>
        <dbReference type="EMBL" id="CUG91482.1"/>
    </source>
</evidence>
<organism evidence="1 2">
    <name type="scientific">Bodo saltans</name>
    <name type="common">Flagellated protozoan</name>
    <dbReference type="NCBI Taxonomy" id="75058"/>
    <lineage>
        <taxon>Eukaryota</taxon>
        <taxon>Discoba</taxon>
        <taxon>Euglenozoa</taxon>
        <taxon>Kinetoplastea</taxon>
        <taxon>Metakinetoplastina</taxon>
        <taxon>Eubodonida</taxon>
        <taxon>Bodonidae</taxon>
        <taxon>Bodo</taxon>
    </lineage>
</organism>
<dbReference type="VEuPathDB" id="TriTrypDB:BSAL_32310"/>